<sequence>MAHEIQEESIKTHFKKFDVVTDFSDHFYSNKGKSGKERECGIKLTSNVAKRIMQEWKILEKNLPEEIFVRVYEERLDLMRAVIIGAPGTPYHDGLYFFDIKFPSSFPKNPPKVYYHSHGLRINPNLYSTGYVCLSLLNTWNGKSIEKWNPSESTILQVLVSIQALVLNERPFFNEPGTKPGWLTELPARSYNDDVFILSCRTMIYLIKKPPRNFEALVIGHFQERAHFILSACMAYRDGCVRVGYYEHYGASPFATVEISKNLKKYLDKIFDDLVKAFAGIGAYLGTFATVQSLSNSKQKTEASKSLVVNVEVYNGDAKEDGETKRRAFTGVFGKLRKLLKCT</sequence>
<feature type="domain" description="UBC core" evidence="3">
    <location>
        <begin position="47"/>
        <end position="204"/>
    </location>
</feature>
<dbReference type="CDD" id="cd23837">
    <property type="entry name" value="UBCc_UBE2O"/>
    <property type="match status" value="1"/>
</dbReference>
<dbReference type="SUPFAM" id="SSF54495">
    <property type="entry name" value="UBC-like"/>
    <property type="match status" value="1"/>
</dbReference>
<dbReference type="InterPro" id="IPR016135">
    <property type="entry name" value="UBQ-conjugating_enzyme/RWD"/>
</dbReference>
<dbReference type="Proteomes" id="UP001370490">
    <property type="component" value="Unassembled WGS sequence"/>
</dbReference>
<dbReference type="AlphaFoldDB" id="A0AAN8V8F2"/>
<evidence type="ECO:0000313" key="5">
    <source>
        <dbReference type="Proteomes" id="UP001370490"/>
    </source>
</evidence>
<reference evidence="4 5" key="1">
    <citation type="submission" date="2023-12" db="EMBL/GenBank/DDBJ databases">
        <title>A high-quality genome assembly for Dillenia turbinata (Dilleniales).</title>
        <authorList>
            <person name="Chanderbali A."/>
        </authorList>
    </citation>
    <scope>NUCLEOTIDE SEQUENCE [LARGE SCALE GENOMIC DNA]</scope>
    <source>
        <strain evidence="4">LSX21</strain>
        <tissue evidence="4">Leaf</tissue>
    </source>
</reference>
<evidence type="ECO:0000313" key="4">
    <source>
        <dbReference type="EMBL" id="KAK6930293.1"/>
    </source>
</evidence>
<dbReference type="SMART" id="SM00212">
    <property type="entry name" value="UBCc"/>
    <property type="match status" value="1"/>
</dbReference>
<accession>A0AAN8V8F2</accession>
<evidence type="ECO:0000256" key="2">
    <source>
        <dbReference type="ARBA" id="ARBA00022786"/>
    </source>
</evidence>
<gene>
    <name evidence="4" type="ORF">RJ641_004387</name>
</gene>
<dbReference type="Pfam" id="PF00179">
    <property type="entry name" value="UQ_con"/>
    <property type="match status" value="1"/>
</dbReference>
<dbReference type="PANTHER" id="PTHR46116:SF19">
    <property type="entry name" value="UBIQUITIN-CONJUGATING ENZYME FAMILY PROTEIN"/>
    <property type="match status" value="1"/>
</dbReference>
<organism evidence="4 5">
    <name type="scientific">Dillenia turbinata</name>
    <dbReference type="NCBI Taxonomy" id="194707"/>
    <lineage>
        <taxon>Eukaryota</taxon>
        <taxon>Viridiplantae</taxon>
        <taxon>Streptophyta</taxon>
        <taxon>Embryophyta</taxon>
        <taxon>Tracheophyta</taxon>
        <taxon>Spermatophyta</taxon>
        <taxon>Magnoliopsida</taxon>
        <taxon>eudicotyledons</taxon>
        <taxon>Gunneridae</taxon>
        <taxon>Pentapetalae</taxon>
        <taxon>Dilleniales</taxon>
        <taxon>Dilleniaceae</taxon>
        <taxon>Dillenia</taxon>
    </lineage>
</organism>
<dbReference type="PANTHER" id="PTHR46116">
    <property type="entry name" value="(E3-INDEPENDENT) E2 UBIQUITIN-CONJUGATING ENZYME"/>
    <property type="match status" value="1"/>
</dbReference>
<comment type="caution">
    <text evidence="4">The sequence shown here is derived from an EMBL/GenBank/DDBJ whole genome shotgun (WGS) entry which is preliminary data.</text>
</comment>
<protein>
    <submittedName>
        <fullName evidence="4">Ubiquitin-conjugating enzyme E2</fullName>
    </submittedName>
</protein>
<name>A0AAN8V8F2_9MAGN</name>
<proteinExistence type="predicted"/>
<dbReference type="Gene3D" id="3.10.110.10">
    <property type="entry name" value="Ubiquitin Conjugating Enzyme"/>
    <property type="match status" value="1"/>
</dbReference>
<evidence type="ECO:0000259" key="3">
    <source>
        <dbReference type="PROSITE" id="PS50127"/>
    </source>
</evidence>
<dbReference type="GO" id="GO:0061631">
    <property type="term" value="F:ubiquitin conjugating enzyme activity"/>
    <property type="evidence" value="ECO:0007669"/>
    <property type="project" value="TreeGrafter"/>
</dbReference>
<dbReference type="InterPro" id="IPR000608">
    <property type="entry name" value="UBC"/>
</dbReference>
<keyword evidence="2" id="KW-0833">Ubl conjugation pathway</keyword>
<evidence type="ECO:0000256" key="1">
    <source>
        <dbReference type="ARBA" id="ARBA00022679"/>
    </source>
</evidence>
<dbReference type="EMBL" id="JBAMMX010000012">
    <property type="protein sequence ID" value="KAK6930293.1"/>
    <property type="molecule type" value="Genomic_DNA"/>
</dbReference>
<dbReference type="PROSITE" id="PS50127">
    <property type="entry name" value="UBC_2"/>
    <property type="match status" value="1"/>
</dbReference>
<dbReference type="FunFam" id="3.10.110.10:FF:000133">
    <property type="entry name" value="Putative ubiquitin-conjugating enzyme E2 38"/>
    <property type="match status" value="1"/>
</dbReference>
<keyword evidence="1" id="KW-0808">Transferase</keyword>
<keyword evidence="5" id="KW-1185">Reference proteome</keyword>